<dbReference type="AlphaFoldDB" id="A0A081PNA5"/>
<dbReference type="EMBL" id="JPFT01000007">
    <property type="protein sequence ID" value="KEQ32178.1"/>
    <property type="molecule type" value="Genomic_DNA"/>
</dbReference>
<evidence type="ECO:0000313" key="2">
    <source>
        <dbReference type="Proteomes" id="UP000028093"/>
    </source>
</evidence>
<dbReference type="Proteomes" id="UP000028093">
    <property type="component" value="Unassembled WGS sequence"/>
</dbReference>
<evidence type="ECO:0000313" key="1">
    <source>
        <dbReference type="EMBL" id="KEQ32178.1"/>
    </source>
</evidence>
<sequence>MSFYPISFCYISGYLKTVFYKTNNRIFNTEYSINTGSK</sequence>
<comment type="caution">
    <text evidence="1">The sequence shown here is derived from an EMBL/GenBank/DDBJ whole genome shotgun (WGS) entry which is preliminary data.</text>
</comment>
<name>A0A081PNA5_STRMT</name>
<organism evidence="1 2">
    <name type="scientific">Streptococcus mitis</name>
    <dbReference type="NCBI Taxonomy" id="28037"/>
    <lineage>
        <taxon>Bacteria</taxon>
        <taxon>Bacillati</taxon>
        <taxon>Bacillota</taxon>
        <taxon>Bacilli</taxon>
        <taxon>Lactobacillales</taxon>
        <taxon>Streptococcaceae</taxon>
        <taxon>Streptococcus</taxon>
        <taxon>Streptococcus mitis group</taxon>
    </lineage>
</organism>
<gene>
    <name evidence="1" type="ORF">SK1126_1425</name>
</gene>
<accession>A0A081PNA5</accession>
<protein>
    <submittedName>
        <fullName evidence="1">Uncharacterized protein</fullName>
    </submittedName>
</protein>
<proteinExistence type="predicted"/>
<reference evidence="1 2" key="1">
    <citation type="submission" date="2014-05" db="EMBL/GenBank/DDBJ databases">
        <authorList>
            <person name="Daugherty S.C."/>
            <person name="Tallon L.J."/>
            <person name="Sadzewicz L."/>
            <person name="Kilian M."/>
            <person name="Tettelin H."/>
        </authorList>
    </citation>
    <scope>NUCLEOTIDE SEQUENCE [LARGE SCALE GENOMIC DNA]</scope>
    <source>
        <strain evidence="1 2">SK1126</strain>
    </source>
</reference>